<keyword evidence="2" id="KW-0418">Kinase</keyword>
<dbReference type="AlphaFoldDB" id="A0A1Y2B956"/>
<keyword evidence="2" id="KW-0808">Transferase</keyword>
<dbReference type="GO" id="GO:0046403">
    <property type="term" value="F:polynucleotide 3'-phosphatase activity"/>
    <property type="evidence" value="ECO:0007669"/>
    <property type="project" value="TreeGrafter"/>
</dbReference>
<dbReference type="NCBIfam" id="TIGR01664">
    <property type="entry name" value="DNA-3'-Pase"/>
    <property type="match status" value="1"/>
</dbReference>
<dbReference type="InParanoid" id="A0A1Y2B956"/>
<dbReference type="PANTHER" id="PTHR12083:SF9">
    <property type="entry name" value="BIFUNCTIONAL POLYNUCLEOTIDE PHOSPHATASE_KINASE"/>
    <property type="match status" value="1"/>
</dbReference>
<dbReference type="STRING" id="71784.A0A1Y2B956"/>
<dbReference type="GO" id="GO:0006281">
    <property type="term" value="P:DNA repair"/>
    <property type="evidence" value="ECO:0007669"/>
    <property type="project" value="TreeGrafter"/>
</dbReference>
<gene>
    <name evidence="2" type="ORF">BCR39DRAFT_95138</name>
</gene>
<keyword evidence="3" id="KW-1185">Reference proteome</keyword>
<accession>A0A1Y2B956</accession>
<dbReference type="Proteomes" id="UP000193986">
    <property type="component" value="Unassembled WGS sequence"/>
</dbReference>
<dbReference type="InterPro" id="IPR006551">
    <property type="entry name" value="Polynucleotide_phosphatase"/>
</dbReference>
<feature type="region of interest" description="Disordered" evidence="1">
    <location>
        <begin position="1"/>
        <end position="27"/>
    </location>
</feature>
<dbReference type="InterPro" id="IPR006549">
    <property type="entry name" value="HAD-SF_hydro_IIIA"/>
</dbReference>
<organism evidence="2 3">
    <name type="scientific">Naematelia encephala</name>
    <dbReference type="NCBI Taxonomy" id="71784"/>
    <lineage>
        <taxon>Eukaryota</taxon>
        <taxon>Fungi</taxon>
        <taxon>Dikarya</taxon>
        <taxon>Basidiomycota</taxon>
        <taxon>Agaricomycotina</taxon>
        <taxon>Tremellomycetes</taxon>
        <taxon>Tremellales</taxon>
        <taxon>Naemateliaceae</taxon>
        <taxon>Naematelia</taxon>
    </lineage>
</organism>
<dbReference type="InterPro" id="IPR013954">
    <property type="entry name" value="PNK3P"/>
</dbReference>
<dbReference type="NCBIfam" id="TIGR01662">
    <property type="entry name" value="HAD-SF-IIIA"/>
    <property type="match status" value="1"/>
</dbReference>
<dbReference type="PANTHER" id="PTHR12083">
    <property type="entry name" value="BIFUNCTIONAL POLYNUCLEOTIDE PHOSPHATASE/KINASE"/>
    <property type="match status" value="1"/>
</dbReference>
<dbReference type="InterPro" id="IPR036412">
    <property type="entry name" value="HAD-like_sf"/>
</dbReference>
<dbReference type="Pfam" id="PF08645">
    <property type="entry name" value="PNK3P"/>
    <property type="match status" value="1"/>
</dbReference>
<dbReference type="OrthoDB" id="19045at2759"/>
<dbReference type="GO" id="GO:0046404">
    <property type="term" value="F:ATP-dependent polydeoxyribonucleotide 5'-hydroxyl-kinase activity"/>
    <property type="evidence" value="ECO:0007669"/>
    <property type="project" value="TreeGrafter"/>
</dbReference>
<comment type="caution">
    <text evidence="2">The sequence shown here is derived from an EMBL/GenBank/DDBJ whole genome shotgun (WGS) entry which is preliminary data.</text>
</comment>
<proteinExistence type="predicted"/>
<reference evidence="2 3" key="1">
    <citation type="submission" date="2016-07" db="EMBL/GenBank/DDBJ databases">
        <title>Pervasive Adenine N6-methylation of Active Genes in Fungi.</title>
        <authorList>
            <consortium name="DOE Joint Genome Institute"/>
            <person name="Mondo S.J."/>
            <person name="Dannebaum R.O."/>
            <person name="Kuo R.C."/>
            <person name="Labutti K."/>
            <person name="Haridas S."/>
            <person name="Kuo A."/>
            <person name="Salamov A."/>
            <person name="Ahrendt S.R."/>
            <person name="Lipzen A."/>
            <person name="Sullivan W."/>
            <person name="Andreopoulos W.B."/>
            <person name="Clum A."/>
            <person name="Lindquist E."/>
            <person name="Daum C."/>
            <person name="Ramamoorthy G.K."/>
            <person name="Gryganskyi A."/>
            <person name="Culley D."/>
            <person name="Magnuson J.K."/>
            <person name="James T.Y."/>
            <person name="O'Malley M.A."/>
            <person name="Stajich J.E."/>
            <person name="Spatafora J.W."/>
            <person name="Visel A."/>
            <person name="Grigoriev I.V."/>
        </authorList>
    </citation>
    <scope>NUCLEOTIDE SEQUENCE [LARGE SCALE GENOMIC DNA]</scope>
    <source>
        <strain evidence="2 3">68-887.2</strain>
    </source>
</reference>
<protein>
    <submittedName>
        <fullName evidence="2">Polynucleotide kinase 3 phosphatase-domain-containing protein</fullName>
    </submittedName>
</protein>
<dbReference type="GO" id="GO:0003690">
    <property type="term" value="F:double-stranded DNA binding"/>
    <property type="evidence" value="ECO:0007669"/>
    <property type="project" value="TreeGrafter"/>
</dbReference>
<dbReference type="InterPro" id="IPR023214">
    <property type="entry name" value="HAD_sf"/>
</dbReference>
<name>A0A1Y2B956_9TREE</name>
<evidence type="ECO:0000313" key="2">
    <source>
        <dbReference type="EMBL" id="ORY31226.1"/>
    </source>
</evidence>
<dbReference type="EMBL" id="MCFC01000016">
    <property type="protein sequence ID" value="ORY31226.1"/>
    <property type="molecule type" value="Genomic_DNA"/>
</dbReference>
<sequence length="278" mass="31026">MSGVKRPLATSPTGPSKKPHPFFSGPPKSVGKFLPSHPNLVHFLHLDPFAASSSSTLTSSKIPIIFYDLDGTLIKTKSKARFPKNREDWIWWHDTIPKRLKAEHDQGKHLVVISNQGVPHEKTKAEWRAKVSLIAAKMPADVPLRILAALSKDVYRKPNIGMYETVEAVYRSQGFEIDLKNSVFVGDAAGRLASKSQMQDHGNSDYKFAINVGIRFLTPEEHFLGQPRPPYPIPPTGFRPSKLANLATRASERNKSSAHDTGQYHTLSLRILRSLVIH</sequence>
<dbReference type="Gene3D" id="3.40.50.1000">
    <property type="entry name" value="HAD superfamily/HAD-like"/>
    <property type="match status" value="1"/>
</dbReference>
<dbReference type="SUPFAM" id="SSF56784">
    <property type="entry name" value="HAD-like"/>
    <property type="match status" value="1"/>
</dbReference>
<evidence type="ECO:0000256" key="1">
    <source>
        <dbReference type="SAM" id="MobiDB-lite"/>
    </source>
</evidence>
<evidence type="ECO:0000313" key="3">
    <source>
        <dbReference type="Proteomes" id="UP000193986"/>
    </source>
</evidence>